<evidence type="ECO:0000313" key="2">
    <source>
        <dbReference type="Proteomes" id="UP000798662"/>
    </source>
</evidence>
<keyword evidence="2" id="KW-1185">Reference proteome</keyword>
<evidence type="ECO:0000313" key="1">
    <source>
        <dbReference type="EMBL" id="KAK1868392.1"/>
    </source>
</evidence>
<protein>
    <submittedName>
        <fullName evidence="1">Uncharacterized protein</fullName>
    </submittedName>
</protein>
<organism evidence="1 2">
    <name type="scientific">Pyropia yezoensis</name>
    <name type="common">Susabi-nori</name>
    <name type="synonym">Porphyra yezoensis</name>
    <dbReference type="NCBI Taxonomy" id="2788"/>
    <lineage>
        <taxon>Eukaryota</taxon>
        <taxon>Rhodophyta</taxon>
        <taxon>Bangiophyceae</taxon>
        <taxon>Bangiales</taxon>
        <taxon>Bangiaceae</taxon>
        <taxon>Pyropia</taxon>
    </lineage>
</organism>
<reference evidence="1" key="1">
    <citation type="submission" date="2019-11" db="EMBL/GenBank/DDBJ databases">
        <title>Nori genome reveals adaptations in red seaweeds to the harsh intertidal environment.</title>
        <authorList>
            <person name="Wang D."/>
            <person name="Mao Y."/>
        </authorList>
    </citation>
    <scope>NUCLEOTIDE SEQUENCE</scope>
    <source>
        <tissue evidence="1">Gametophyte</tissue>
    </source>
</reference>
<name>A0ACC3CF47_PYRYE</name>
<gene>
    <name evidence="1" type="ORF">I4F81_010881</name>
</gene>
<comment type="caution">
    <text evidence="1">The sequence shown here is derived from an EMBL/GenBank/DDBJ whole genome shotgun (WGS) entry which is preliminary data.</text>
</comment>
<sequence>MAAIKSPVGGPLLSVLQQIVALAHSEHSTRGLFSGMAALDENLKVTPRSSPLGRKLSTLKHNHLVYLRMLDLAVGVLDETPVTILQLPNAASPGTPNVFCQKQVWCLGRAFARIGPRARRAAPVCGTRHADDAVKAPFAGATCSTLRDALQSNDVARRRDVAMEPMQRPKLKKKFARSRLHWSSAYGRIEK</sequence>
<proteinExistence type="predicted"/>
<dbReference type="EMBL" id="CM020620">
    <property type="protein sequence ID" value="KAK1868392.1"/>
    <property type="molecule type" value="Genomic_DNA"/>
</dbReference>
<dbReference type="Proteomes" id="UP000798662">
    <property type="component" value="Chromosome 3"/>
</dbReference>
<accession>A0ACC3CF47</accession>